<keyword evidence="2" id="KW-1185">Reference proteome</keyword>
<protein>
    <submittedName>
        <fullName evidence="1">Helix-turn-helix domain-containing protein</fullName>
    </submittedName>
</protein>
<dbReference type="Gene3D" id="1.10.260.40">
    <property type="entry name" value="lambda repressor-like DNA-binding domains"/>
    <property type="match status" value="1"/>
</dbReference>
<comment type="caution">
    <text evidence="1">The sequence shown here is derived from an EMBL/GenBank/DDBJ whole genome shotgun (WGS) entry which is preliminary data.</text>
</comment>
<dbReference type="GO" id="GO:0003677">
    <property type="term" value="F:DNA binding"/>
    <property type="evidence" value="ECO:0007669"/>
    <property type="project" value="InterPro"/>
</dbReference>
<dbReference type="Proteomes" id="UP001139451">
    <property type="component" value="Unassembled WGS sequence"/>
</dbReference>
<dbReference type="AlphaFoldDB" id="A0A9X2KPU5"/>
<organism evidence="1 2">
    <name type="scientific">Sphingomonas tagetis</name>
    <dbReference type="NCBI Taxonomy" id="2949092"/>
    <lineage>
        <taxon>Bacteria</taxon>
        <taxon>Pseudomonadati</taxon>
        <taxon>Pseudomonadota</taxon>
        <taxon>Alphaproteobacteria</taxon>
        <taxon>Sphingomonadales</taxon>
        <taxon>Sphingomonadaceae</taxon>
        <taxon>Sphingomonas</taxon>
    </lineage>
</organism>
<dbReference type="InterPro" id="IPR010982">
    <property type="entry name" value="Lambda_DNA-bd_dom_sf"/>
</dbReference>
<name>A0A9X2KPU5_9SPHN</name>
<evidence type="ECO:0000313" key="2">
    <source>
        <dbReference type="Proteomes" id="UP001139451"/>
    </source>
</evidence>
<proteinExistence type="predicted"/>
<dbReference type="EMBL" id="JAMLDX010000008">
    <property type="protein sequence ID" value="MCP3731068.1"/>
    <property type="molecule type" value="Genomic_DNA"/>
</dbReference>
<dbReference type="SUPFAM" id="SSF47413">
    <property type="entry name" value="lambda repressor-like DNA-binding domains"/>
    <property type="match status" value="1"/>
</dbReference>
<gene>
    <name evidence="1" type="ORF">M9978_11580</name>
</gene>
<dbReference type="RefSeq" id="WP_254293310.1">
    <property type="nucleotide sequence ID" value="NZ_JAMLDX010000008.1"/>
</dbReference>
<sequence>MTPAQSKMARAGLGWSLSDLAAASGVSRMTAVRFEGGQSVAPKSVTAIWSAYQAAGVTLIDAGEKSTRGGVGVRLRG</sequence>
<evidence type="ECO:0000313" key="1">
    <source>
        <dbReference type="EMBL" id="MCP3731068.1"/>
    </source>
</evidence>
<accession>A0A9X2KPU5</accession>
<reference evidence="1" key="1">
    <citation type="submission" date="2022-05" db="EMBL/GenBank/DDBJ databases">
        <title>Sphingomonas sp. strain MG17 Genome sequencing and assembly.</title>
        <authorList>
            <person name="Kim I."/>
        </authorList>
    </citation>
    <scope>NUCLEOTIDE SEQUENCE</scope>
    <source>
        <strain evidence="1">MG17</strain>
    </source>
</reference>